<proteinExistence type="predicted"/>
<protein>
    <recommendedName>
        <fullName evidence="3">F-box domain-containing protein</fullName>
    </recommendedName>
</protein>
<accession>A0A9P6NU74</accession>
<dbReference type="InterPro" id="IPR032675">
    <property type="entry name" value="LRR_dom_sf"/>
</dbReference>
<dbReference type="OrthoDB" id="10678737at2759"/>
<keyword evidence="2" id="KW-1185">Reference proteome</keyword>
<reference evidence="1" key="1">
    <citation type="submission" date="2013-11" db="EMBL/GenBank/DDBJ databases">
        <title>Genome sequence of the fusiform rust pathogen reveals effectors for host alternation and coevolution with pine.</title>
        <authorList>
            <consortium name="DOE Joint Genome Institute"/>
            <person name="Smith K."/>
            <person name="Pendleton A."/>
            <person name="Kubisiak T."/>
            <person name="Anderson C."/>
            <person name="Salamov A."/>
            <person name="Aerts A."/>
            <person name="Riley R."/>
            <person name="Clum A."/>
            <person name="Lindquist E."/>
            <person name="Ence D."/>
            <person name="Campbell M."/>
            <person name="Kronenberg Z."/>
            <person name="Feau N."/>
            <person name="Dhillon B."/>
            <person name="Hamelin R."/>
            <person name="Burleigh J."/>
            <person name="Smith J."/>
            <person name="Yandell M."/>
            <person name="Nelson C."/>
            <person name="Grigoriev I."/>
            <person name="Davis J."/>
        </authorList>
    </citation>
    <scope>NUCLEOTIDE SEQUENCE</scope>
    <source>
        <strain evidence="1">G11</strain>
    </source>
</reference>
<name>A0A9P6NU74_9BASI</name>
<gene>
    <name evidence="1" type="ORF">CROQUDRAFT_649723</name>
</gene>
<evidence type="ECO:0000313" key="2">
    <source>
        <dbReference type="Proteomes" id="UP000886653"/>
    </source>
</evidence>
<evidence type="ECO:0008006" key="3">
    <source>
        <dbReference type="Google" id="ProtNLM"/>
    </source>
</evidence>
<dbReference type="Gene3D" id="3.80.10.10">
    <property type="entry name" value="Ribonuclease Inhibitor"/>
    <property type="match status" value="1"/>
</dbReference>
<dbReference type="AlphaFoldDB" id="A0A9P6NU74"/>
<dbReference type="SUPFAM" id="SSF52047">
    <property type="entry name" value="RNI-like"/>
    <property type="match status" value="1"/>
</dbReference>
<evidence type="ECO:0000313" key="1">
    <source>
        <dbReference type="EMBL" id="KAG0152338.1"/>
    </source>
</evidence>
<comment type="caution">
    <text evidence="1">The sequence shown here is derived from an EMBL/GenBank/DDBJ whole genome shotgun (WGS) entry which is preliminary data.</text>
</comment>
<organism evidence="1 2">
    <name type="scientific">Cronartium quercuum f. sp. fusiforme G11</name>
    <dbReference type="NCBI Taxonomy" id="708437"/>
    <lineage>
        <taxon>Eukaryota</taxon>
        <taxon>Fungi</taxon>
        <taxon>Dikarya</taxon>
        <taxon>Basidiomycota</taxon>
        <taxon>Pucciniomycotina</taxon>
        <taxon>Pucciniomycetes</taxon>
        <taxon>Pucciniales</taxon>
        <taxon>Coleosporiaceae</taxon>
        <taxon>Cronartium</taxon>
    </lineage>
</organism>
<dbReference type="EMBL" id="MU167208">
    <property type="protein sequence ID" value="KAG0152338.1"/>
    <property type="molecule type" value="Genomic_DNA"/>
</dbReference>
<sequence length="329" mass="37920">MNRPFPTLITIAARLPSEIIALIIHFALEDDPEMSRKQSLDCKRAKKQLIRKLRLVCKAWADYFFIHGLHDIVLTWSTRNFNIVVNRWKKRVGFGYKDIESSTPLPRVREFILHDVWDSESFRGARVTFWERESTHLDVAILTRILDLFSGHLERLHISFVDCLSFPKSSIEAVKKCTRLEYLSLSVTYDSDRLEEKRPNYRLWQAESLFDFLAAAPSLKNLTFSHWDVMTRYDLPNHQVPLCRIEELSLEGHAEPIGLSHLASVCCNINGPVKVLSIDVYNECFGGVARVTGAHARTLEALSIKTDYLFGNLDDILQDRMDFSCTRSS</sequence>
<dbReference type="Proteomes" id="UP000886653">
    <property type="component" value="Unassembled WGS sequence"/>
</dbReference>